<dbReference type="AlphaFoldDB" id="A0A543G275"/>
<comment type="caution">
    <text evidence="1">The sequence shown here is derived from an EMBL/GenBank/DDBJ whole genome shotgun (WGS) entry which is preliminary data.</text>
</comment>
<dbReference type="PROSITE" id="PS51257">
    <property type="entry name" value="PROKAR_LIPOPROTEIN"/>
    <property type="match status" value="1"/>
</dbReference>
<protein>
    <recommendedName>
        <fullName evidence="3">Lipoprotein</fullName>
    </recommendedName>
</protein>
<sequence>MKKIILSLLIVTSMQSCSQKPETMINQNPNITANNIVDEIAKQVVHYPSEKIFKIKYSNDACYFEMYVNGVRVYKKSNRVLGNTAVEINHLLFFKSRKCTVTYKMYPMFETKEYPKILNTFVDETDLELILKSYDLKNEEADDIEYIKHKAPQKEEKVIPDYSRYKFAEAGKTYYEGSFDFDVAVPYELHPPFENAQDLRKLDPKQLEAKLLKKYKEVWNVYQNKEYDNIARLEYSALKDLYVSNYDSKEIINENISILFDKIYNRTTFQMQPIEKYKIEFFANGKMAALMQDTKDNRFRGNNALWAKVDYDGGLRPYFLNIHCYIPEGETEFKVY</sequence>
<name>A0A543G275_9FLAO</name>
<reference evidence="1 2" key="1">
    <citation type="submission" date="2019-06" db="EMBL/GenBank/DDBJ databases">
        <title>Genomic Encyclopedia of Archaeal and Bacterial Type Strains, Phase II (KMG-II): from individual species to whole genera.</title>
        <authorList>
            <person name="Goeker M."/>
        </authorList>
    </citation>
    <scope>NUCLEOTIDE SEQUENCE [LARGE SCALE GENOMIC DNA]</scope>
    <source>
        <strain evidence="1 2">DSM 24789</strain>
    </source>
</reference>
<gene>
    <name evidence="1" type="ORF">BC670_1050</name>
</gene>
<dbReference type="RefSeq" id="WP_089079744.1">
    <property type="nucleotide sequence ID" value="NZ_VFPJ01000001.1"/>
</dbReference>
<dbReference type="Proteomes" id="UP000320773">
    <property type="component" value="Unassembled WGS sequence"/>
</dbReference>
<evidence type="ECO:0000313" key="2">
    <source>
        <dbReference type="Proteomes" id="UP000320773"/>
    </source>
</evidence>
<organism evidence="1 2">
    <name type="scientific">Flavobacterium branchiophilum</name>
    <dbReference type="NCBI Taxonomy" id="55197"/>
    <lineage>
        <taxon>Bacteria</taxon>
        <taxon>Pseudomonadati</taxon>
        <taxon>Bacteroidota</taxon>
        <taxon>Flavobacteriia</taxon>
        <taxon>Flavobacteriales</taxon>
        <taxon>Flavobacteriaceae</taxon>
        <taxon>Flavobacterium</taxon>
    </lineage>
</organism>
<proteinExistence type="predicted"/>
<accession>A0A543G275</accession>
<evidence type="ECO:0000313" key="1">
    <source>
        <dbReference type="EMBL" id="TQM40178.1"/>
    </source>
</evidence>
<evidence type="ECO:0008006" key="3">
    <source>
        <dbReference type="Google" id="ProtNLM"/>
    </source>
</evidence>
<dbReference type="EMBL" id="VFPJ01000001">
    <property type="protein sequence ID" value="TQM40178.1"/>
    <property type="molecule type" value="Genomic_DNA"/>
</dbReference>